<dbReference type="InterPro" id="IPR001977">
    <property type="entry name" value="Depp_CoAkinase"/>
</dbReference>
<dbReference type="AlphaFoldDB" id="A0A9P0H2H3"/>
<evidence type="ECO:0000256" key="2">
    <source>
        <dbReference type="ARBA" id="ARBA00022741"/>
    </source>
</evidence>
<dbReference type="InterPro" id="IPR027417">
    <property type="entry name" value="P-loop_NTPase"/>
</dbReference>
<dbReference type="Proteomes" id="UP001152798">
    <property type="component" value="Chromosome 3"/>
</dbReference>
<dbReference type="SUPFAM" id="SSF52540">
    <property type="entry name" value="P-loop containing nucleoside triphosphate hydrolases"/>
    <property type="match status" value="1"/>
</dbReference>
<dbReference type="CDD" id="cd02022">
    <property type="entry name" value="DPCK"/>
    <property type="match status" value="1"/>
</dbReference>
<dbReference type="FunFam" id="3.40.50.300:FF:000485">
    <property type="entry name" value="Dephospho-CoA kinase CAB5"/>
    <property type="match status" value="1"/>
</dbReference>
<accession>A0A9P0H2H3</accession>
<name>A0A9P0H2H3_NEZVI</name>
<keyword evidence="2" id="KW-0547">Nucleotide-binding</keyword>
<dbReference type="EMBL" id="OV725079">
    <property type="protein sequence ID" value="CAH1395023.1"/>
    <property type="molecule type" value="Genomic_DNA"/>
</dbReference>
<dbReference type="PROSITE" id="PS51219">
    <property type="entry name" value="DPCK"/>
    <property type="match status" value="1"/>
</dbReference>
<sequence>MFIVGLTGGIGTGKSTVSQMIKDYGIPVLDADFYARKVVEPGRKAWKKIKNEFGNTVFHPSGEINREALGELIFENKERRRKLNEITHPEIYREMAWAAIRCFFQGHQFIVMDLPLLFESGVMLNYLYKIIVVTCEEDLQVERLIERNRMTEARAKVRIATQMPLEKKAEAANFVIENSGSLEDTREQVARIVSVLKASNHHWKLRIIAGFLCCGFVSFIFWAGYRIYLGRALAR</sequence>
<evidence type="ECO:0000313" key="7">
    <source>
        <dbReference type="Proteomes" id="UP001152798"/>
    </source>
</evidence>
<evidence type="ECO:0000256" key="1">
    <source>
        <dbReference type="ARBA" id="ARBA00009018"/>
    </source>
</evidence>
<evidence type="ECO:0000256" key="3">
    <source>
        <dbReference type="ARBA" id="ARBA00022840"/>
    </source>
</evidence>
<gene>
    <name evidence="6" type="ORF">NEZAVI_LOCUS5370</name>
</gene>
<evidence type="ECO:0000256" key="4">
    <source>
        <dbReference type="ARBA" id="ARBA00044157"/>
    </source>
</evidence>
<dbReference type="GO" id="GO:0015937">
    <property type="term" value="P:coenzyme A biosynthetic process"/>
    <property type="evidence" value="ECO:0007669"/>
    <property type="project" value="InterPro"/>
</dbReference>
<dbReference type="GO" id="GO:0005524">
    <property type="term" value="F:ATP binding"/>
    <property type="evidence" value="ECO:0007669"/>
    <property type="project" value="UniProtKB-KW"/>
</dbReference>
<reference evidence="6" key="1">
    <citation type="submission" date="2022-01" db="EMBL/GenBank/DDBJ databases">
        <authorList>
            <person name="King R."/>
        </authorList>
    </citation>
    <scope>NUCLEOTIDE SEQUENCE</scope>
</reference>
<dbReference type="PANTHER" id="PTHR10695:SF46">
    <property type="entry name" value="BIFUNCTIONAL COENZYME A SYNTHASE-RELATED"/>
    <property type="match status" value="1"/>
</dbReference>
<keyword evidence="5" id="KW-0812">Transmembrane</keyword>
<comment type="similarity">
    <text evidence="1">Belongs to the CoaE family.</text>
</comment>
<evidence type="ECO:0000256" key="5">
    <source>
        <dbReference type="SAM" id="Phobius"/>
    </source>
</evidence>
<keyword evidence="7" id="KW-1185">Reference proteome</keyword>
<dbReference type="PANTHER" id="PTHR10695">
    <property type="entry name" value="DEPHOSPHO-COA KINASE-RELATED"/>
    <property type="match status" value="1"/>
</dbReference>
<protein>
    <recommendedName>
        <fullName evidence="4">Dephospho-CoA kinase domain-containing protein</fullName>
    </recommendedName>
</protein>
<dbReference type="Pfam" id="PF01121">
    <property type="entry name" value="CoaE"/>
    <property type="match status" value="1"/>
</dbReference>
<dbReference type="OrthoDB" id="247245at2759"/>
<evidence type="ECO:0000313" key="6">
    <source>
        <dbReference type="EMBL" id="CAH1395023.1"/>
    </source>
</evidence>
<dbReference type="GO" id="GO:0004140">
    <property type="term" value="F:dephospho-CoA kinase activity"/>
    <property type="evidence" value="ECO:0007669"/>
    <property type="project" value="InterPro"/>
</dbReference>
<proteinExistence type="inferred from homology"/>
<organism evidence="6 7">
    <name type="scientific">Nezara viridula</name>
    <name type="common">Southern green stink bug</name>
    <name type="synonym">Cimex viridulus</name>
    <dbReference type="NCBI Taxonomy" id="85310"/>
    <lineage>
        <taxon>Eukaryota</taxon>
        <taxon>Metazoa</taxon>
        <taxon>Ecdysozoa</taxon>
        <taxon>Arthropoda</taxon>
        <taxon>Hexapoda</taxon>
        <taxon>Insecta</taxon>
        <taxon>Pterygota</taxon>
        <taxon>Neoptera</taxon>
        <taxon>Paraneoptera</taxon>
        <taxon>Hemiptera</taxon>
        <taxon>Heteroptera</taxon>
        <taxon>Panheteroptera</taxon>
        <taxon>Pentatomomorpha</taxon>
        <taxon>Pentatomoidea</taxon>
        <taxon>Pentatomidae</taxon>
        <taxon>Pentatominae</taxon>
        <taxon>Nezara</taxon>
    </lineage>
</organism>
<dbReference type="NCBIfam" id="TIGR00152">
    <property type="entry name" value="dephospho-CoA kinase"/>
    <property type="match status" value="1"/>
</dbReference>
<keyword evidence="5" id="KW-1133">Transmembrane helix</keyword>
<dbReference type="HAMAP" id="MF_00376">
    <property type="entry name" value="Dephospho_CoA_kinase"/>
    <property type="match status" value="1"/>
</dbReference>
<dbReference type="Gene3D" id="3.40.50.300">
    <property type="entry name" value="P-loop containing nucleotide triphosphate hydrolases"/>
    <property type="match status" value="1"/>
</dbReference>
<feature type="transmembrane region" description="Helical" evidence="5">
    <location>
        <begin position="207"/>
        <end position="228"/>
    </location>
</feature>
<keyword evidence="5" id="KW-0472">Membrane</keyword>
<dbReference type="GO" id="GO:0005737">
    <property type="term" value="C:cytoplasm"/>
    <property type="evidence" value="ECO:0007669"/>
    <property type="project" value="UniProtKB-ARBA"/>
</dbReference>
<keyword evidence="3" id="KW-0067">ATP-binding</keyword>